<reference evidence="2" key="1">
    <citation type="submission" date="2022-07" db="EMBL/GenBank/DDBJ databases">
        <title>Genome Sequence of Agrocybe chaxingu.</title>
        <authorList>
            <person name="Buettner E."/>
        </authorList>
    </citation>
    <scope>NUCLEOTIDE SEQUENCE</scope>
    <source>
        <strain evidence="2">MP-N11</strain>
    </source>
</reference>
<feature type="region of interest" description="Disordered" evidence="1">
    <location>
        <begin position="43"/>
        <end position="96"/>
    </location>
</feature>
<accession>A0A9W8JYY5</accession>
<name>A0A9W8JYY5_9AGAR</name>
<evidence type="ECO:0000313" key="2">
    <source>
        <dbReference type="EMBL" id="KAJ3499915.1"/>
    </source>
</evidence>
<dbReference type="Proteomes" id="UP001148786">
    <property type="component" value="Unassembled WGS sequence"/>
</dbReference>
<dbReference type="EMBL" id="JANKHO010001704">
    <property type="protein sequence ID" value="KAJ3499915.1"/>
    <property type="molecule type" value="Genomic_DNA"/>
</dbReference>
<dbReference type="AlphaFoldDB" id="A0A9W8JYY5"/>
<evidence type="ECO:0000313" key="3">
    <source>
        <dbReference type="Proteomes" id="UP001148786"/>
    </source>
</evidence>
<protein>
    <submittedName>
        <fullName evidence="2">Uncharacterized protein</fullName>
    </submittedName>
</protein>
<comment type="caution">
    <text evidence="2">The sequence shown here is derived from an EMBL/GenBank/DDBJ whole genome shotgun (WGS) entry which is preliminary data.</text>
</comment>
<proteinExistence type="predicted"/>
<sequence length="137" mass="14992">MESLNLNTLANSLPTAQQNAEKELLNDFKGRVMDWTEARLEAIKAREEEEDEEEEKERAQPRAGPPVAAHVAPKSEGKKAAPAASVQRTKESFPSTAPGALVSLPTCFQLLDMRNTTCQIPTYATCTRSLPAITPIK</sequence>
<dbReference type="OrthoDB" id="21418at2759"/>
<organism evidence="2 3">
    <name type="scientific">Agrocybe chaxingu</name>
    <dbReference type="NCBI Taxonomy" id="84603"/>
    <lineage>
        <taxon>Eukaryota</taxon>
        <taxon>Fungi</taxon>
        <taxon>Dikarya</taxon>
        <taxon>Basidiomycota</taxon>
        <taxon>Agaricomycotina</taxon>
        <taxon>Agaricomycetes</taxon>
        <taxon>Agaricomycetidae</taxon>
        <taxon>Agaricales</taxon>
        <taxon>Agaricineae</taxon>
        <taxon>Strophariaceae</taxon>
        <taxon>Agrocybe</taxon>
    </lineage>
</organism>
<gene>
    <name evidence="2" type="ORF">NLJ89_g10018</name>
</gene>
<keyword evidence="3" id="KW-1185">Reference proteome</keyword>
<evidence type="ECO:0000256" key="1">
    <source>
        <dbReference type="SAM" id="MobiDB-lite"/>
    </source>
</evidence>